<accession>A0ABY4W0Q8</accession>
<dbReference type="EMBL" id="CP098747">
    <property type="protein sequence ID" value="USG60451.1"/>
    <property type="molecule type" value="Genomic_DNA"/>
</dbReference>
<evidence type="ECO:0000313" key="1">
    <source>
        <dbReference type="EMBL" id="USG60451.1"/>
    </source>
</evidence>
<evidence type="ECO:0000313" key="2">
    <source>
        <dbReference type="Proteomes" id="UP001056291"/>
    </source>
</evidence>
<organism evidence="1 2">
    <name type="scientific">Sneathiella marina</name>
    <dbReference type="NCBI Taxonomy" id="2950108"/>
    <lineage>
        <taxon>Bacteria</taxon>
        <taxon>Pseudomonadati</taxon>
        <taxon>Pseudomonadota</taxon>
        <taxon>Alphaproteobacteria</taxon>
        <taxon>Sneathiellales</taxon>
        <taxon>Sneathiellaceae</taxon>
        <taxon>Sneathiella</taxon>
    </lineage>
</organism>
<keyword evidence="2" id="KW-1185">Reference proteome</keyword>
<name>A0ABY4W0Q8_9PROT</name>
<gene>
    <name evidence="1" type="ORF">NBZ79_14865</name>
</gene>
<proteinExistence type="predicted"/>
<sequence length="60" mass="6773">MTYGWYEGELTDSGTLPAMYMGIALNDFTQKFPYATLNEDKNWSREAFTAAEEGMYSSNG</sequence>
<dbReference type="RefSeq" id="WP_251933332.1">
    <property type="nucleotide sequence ID" value="NZ_CP098747.1"/>
</dbReference>
<protein>
    <submittedName>
        <fullName evidence="1">Uncharacterized protein</fullName>
    </submittedName>
</protein>
<reference evidence="1" key="1">
    <citation type="submission" date="2022-06" db="EMBL/GenBank/DDBJ databases">
        <title>Sneathiella actinostolidae sp. nov., isolated from a sea anemonein the Western Pacific Ocean.</title>
        <authorList>
            <person name="Wei M.J."/>
        </authorList>
    </citation>
    <scope>NUCLEOTIDE SEQUENCE</scope>
    <source>
        <strain evidence="1">PHK-P5</strain>
    </source>
</reference>
<dbReference type="Proteomes" id="UP001056291">
    <property type="component" value="Chromosome"/>
</dbReference>